<evidence type="ECO:0000313" key="2">
    <source>
        <dbReference type="Proteomes" id="UP000177798"/>
    </source>
</evidence>
<organism evidence="1 2">
    <name type="scientific">Sclerotinia sclerotiorum (strain ATCC 18683 / 1980 / Ss-1)</name>
    <name type="common">White mold</name>
    <name type="synonym">Whetzelinia sclerotiorum</name>
    <dbReference type="NCBI Taxonomy" id="665079"/>
    <lineage>
        <taxon>Eukaryota</taxon>
        <taxon>Fungi</taxon>
        <taxon>Dikarya</taxon>
        <taxon>Ascomycota</taxon>
        <taxon>Pezizomycotina</taxon>
        <taxon>Leotiomycetes</taxon>
        <taxon>Helotiales</taxon>
        <taxon>Sclerotiniaceae</taxon>
        <taxon>Sclerotinia</taxon>
    </lineage>
</organism>
<sequence length="509" mass="58858">MSVDHTDISRACFRSLALSQFDGTPIPVTDPDLKSSDFDEAWRDFESKYPFMEYVLRHWAKHVQKSSRGDIQDDLLLLFDEGSSSYKLWTFGRHYHGLHNPLFYDQAVYGNWMFTHGIYDHGVYDHGVYDHGMDIYLFQRGKYGDRPLECLRRVKRPLEPSALHWATMLALPNICTVLIGRGKELDASSVVGTPMYCAKTALDFISTHLRCEQDGRWLWECIEEIIKILIAGGNIYNAEDSRGRTHSVVELLYDSYSYQVVDKNYKLLESVFAMDPKISMDDLFSFIEYASRSYLSKIFDDARTFELLKWATRTNFKHFNPDTLPITLTIILCELAKPGKPSTNLKCLLQIDLHDITRENNGLDLDCALRDKSEDWMAKLHVAILQWILVSKEKVPHSLERMLVRIVSDEFVMNVPCIFEFIRDIVTTSLSNNIKLNLNLRCTDKEGDMLMHQIFKIYTRHSVFKLGKPFLAAIFKHGADLTLSNNSGMSPIELLIQNKKKWYSETLLI</sequence>
<dbReference type="VEuPathDB" id="FungiDB:sscle_15g104510"/>
<dbReference type="InterPro" id="IPR036770">
    <property type="entry name" value="Ankyrin_rpt-contain_sf"/>
</dbReference>
<accession>A0A1D9QL95</accession>
<dbReference type="OrthoDB" id="194358at2759"/>
<dbReference type="RefSeq" id="XP_001589780.1">
    <property type="nucleotide sequence ID" value="XM_001589730.1"/>
</dbReference>
<dbReference type="SUPFAM" id="SSF48403">
    <property type="entry name" value="Ankyrin repeat"/>
    <property type="match status" value="1"/>
</dbReference>
<dbReference type="KEGG" id="ssl:SS1G_09502"/>
<gene>
    <name evidence="1" type="ORF">sscle_15g104510</name>
</gene>
<proteinExistence type="predicted"/>
<name>A0A1D9QL95_SCLS1</name>
<dbReference type="EMBL" id="CP017828">
    <property type="protein sequence ID" value="APA15681.1"/>
    <property type="molecule type" value="Genomic_DNA"/>
</dbReference>
<reference evidence="2" key="1">
    <citation type="journal article" date="2017" name="Genome Biol. Evol.">
        <title>The complete genome sequence of the phytopathogenic fungus Sclerotinia sclerotiorum reveals insights into the genome architecture of broad host range pathogens.</title>
        <authorList>
            <person name="Derbyshire M."/>
            <person name="Denton-Giles M."/>
            <person name="Hegedus D."/>
            <person name="Seifbarghy S."/>
            <person name="Rollins J."/>
            <person name="van Kan J."/>
            <person name="Seidl M.F."/>
            <person name="Faino L."/>
            <person name="Mbengue M."/>
            <person name="Navaud O."/>
            <person name="Raffaele S."/>
            <person name="Hammond-Kosack K."/>
            <person name="Heard S."/>
            <person name="Oliver R."/>
        </authorList>
    </citation>
    <scope>NUCLEOTIDE SEQUENCE [LARGE SCALE GENOMIC DNA]</scope>
    <source>
        <strain evidence="2">ATCC 18683 / 1980 / Ss-1</strain>
    </source>
</reference>
<evidence type="ECO:0000313" key="1">
    <source>
        <dbReference type="EMBL" id="APA15681.1"/>
    </source>
</evidence>
<dbReference type="AlphaFoldDB" id="A0A1D9QL95"/>
<dbReference type="Proteomes" id="UP000177798">
    <property type="component" value="Chromosome 15"/>
</dbReference>
<protein>
    <submittedName>
        <fullName evidence="1">Uncharacterized protein</fullName>
    </submittedName>
</protein>